<proteinExistence type="predicted"/>
<accession>A0A8X6X4S4</accession>
<evidence type="ECO:0000313" key="2">
    <source>
        <dbReference type="Proteomes" id="UP000886998"/>
    </source>
</evidence>
<sequence length="172" mass="19643">MIKIKGSEQLLQVYTQLLNEGKLFENKGIADVLKKSIEETTKSKDAMVIKSINKKREGKQKESSDDFVFPIKTAKSDCPIANIELIETDNQFAQFEQDVEQQPPTNFKKTPKPKPLSPIMLKTKSNYREKFKIINEKCLDIKSKTSGEFIELYVNNDGERVWESYTCLGGGQ</sequence>
<name>A0A8X6X4S4_9ARAC</name>
<protein>
    <submittedName>
        <fullName evidence="1">Uncharacterized protein</fullName>
    </submittedName>
</protein>
<dbReference type="Proteomes" id="UP000886998">
    <property type="component" value="Unassembled WGS sequence"/>
</dbReference>
<gene>
    <name evidence="1" type="ORF">TNIN_9281</name>
</gene>
<keyword evidence="2" id="KW-1185">Reference proteome</keyword>
<reference evidence="1" key="1">
    <citation type="submission" date="2020-08" db="EMBL/GenBank/DDBJ databases">
        <title>Multicomponent nature underlies the extraordinary mechanical properties of spider dragline silk.</title>
        <authorList>
            <person name="Kono N."/>
            <person name="Nakamura H."/>
            <person name="Mori M."/>
            <person name="Yoshida Y."/>
            <person name="Ohtoshi R."/>
            <person name="Malay A.D."/>
            <person name="Moran D.A.P."/>
            <person name="Tomita M."/>
            <person name="Numata K."/>
            <person name="Arakawa K."/>
        </authorList>
    </citation>
    <scope>NUCLEOTIDE SEQUENCE</scope>
</reference>
<evidence type="ECO:0000313" key="1">
    <source>
        <dbReference type="EMBL" id="GFY46152.1"/>
    </source>
</evidence>
<organism evidence="1 2">
    <name type="scientific">Trichonephila inaurata madagascariensis</name>
    <dbReference type="NCBI Taxonomy" id="2747483"/>
    <lineage>
        <taxon>Eukaryota</taxon>
        <taxon>Metazoa</taxon>
        <taxon>Ecdysozoa</taxon>
        <taxon>Arthropoda</taxon>
        <taxon>Chelicerata</taxon>
        <taxon>Arachnida</taxon>
        <taxon>Araneae</taxon>
        <taxon>Araneomorphae</taxon>
        <taxon>Entelegynae</taxon>
        <taxon>Araneoidea</taxon>
        <taxon>Nephilidae</taxon>
        <taxon>Trichonephila</taxon>
        <taxon>Trichonephila inaurata</taxon>
    </lineage>
</organism>
<dbReference type="AlphaFoldDB" id="A0A8X6X4S4"/>
<dbReference type="EMBL" id="BMAV01005220">
    <property type="protein sequence ID" value="GFY46152.1"/>
    <property type="molecule type" value="Genomic_DNA"/>
</dbReference>
<comment type="caution">
    <text evidence="1">The sequence shown here is derived from an EMBL/GenBank/DDBJ whole genome shotgun (WGS) entry which is preliminary data.</text>
</comment>